<dbReference type="Proteomes" id="UP001305779">
    <property type="component" value="Unassembled WGS sequence"/>
</dbReference>
<evidence type="ECO:0000256" key="2">
    <source>
        <dbReference type="ARBA" id="ARBA00010559"/>
    </source>
</evidence>
<dbReference type="InterPro" id="IPR040191">
    <property type="entry name" value="UTP10"/>
</dbReference>
<comment type="subcellular location">
    <subcellularLocation>
        <location evidence="1 10">Nucleus</location>
        <location evidence="1 10">Nucleolus</location>
    </subcellularLocation>
</comment>
<dbReference type="InterPro" id="IPR056473">
    <property type="entry name" value="HEAT_Utp10/HEAT1"/>
</dbReference>
<dbReference type="Pfam" id="PF12397">
    <property type="entry name" value="U3snoRNP10"/>
    <property type="match status" value="1"/>
</dbReference>
<evidence type="ECO:0000256" key="8">
    <source>
        <dbReference type="ARBA" id="ARBA00023274"/>
    </source>
</evidence>
<evidence type="ECO:0000313" key="13">
    <source>
        <dbReference type="EMBL" id="KAK4505512.1"/>
    </source>
</evidence>
<sequence length="1773" mass="196519">MATVLQQQLAVIAANSTHQLDLKAQKARHSKSLLFEPRDASTQNFDTIYQICLEGFEELCQLDARFVPFSRNIFSEQSKNEDRTQMTAKEVEELDSVIERFLGLLGGRLLLKPAMKAAEWLVRRFRVHEYNTETVLLTFLPYHGSHIFPTLLSILPEQLPSNFRFLHPYVSSLQSPPRHAIVAATSNNSAFFTSFSHYVLNVAKARHQSALLLGFWASITAQAVNGMIDSTRSGRETIRRQKEEDLLLRVLPILQTALSIRGVPELYLGSCMVMTILATKSSLSEKALNAMMEAVAAGWTDQTLEDGMITLAVLAEEKQDFTLPKSVVRAVIKQADVLKYVHRIASKCRVDHLITGVAIGAVHSIATKEDTRAAEILADALRLPYVSEESKLEVLVVTMKAVAVSEAQDDQRKQLLDPLHSFAEQESNGSLIALAATKAETNIARLDADLALQIENKPANHASADEPESMLIDEKPADTKQVSNLDFEKLSKLPSKPISFLDVKHDKLFDEYSEAFLKALPSQPDMERLLKVLLPDKSSYAKNPTLVTFLARLWTSSIAFPARVKALQTTAQQLQRSKKDESSVDTQALLPYLASALADPAKPVRLAASSACLALKAVYEKCATAKSQKPPVWCQDTLYGQRSSAVHWMSTADAQKLFSEAILPILEECVVDSNYVVQSLTDTIDGAKSDGKELKSTLRASAYAFLASHIVSSPVEGLKLRLLSILSKIGKIAGTSRTQILLPYIRSHVSASRSSLYDDALSRALIASVTHRSAEEIDFLKELASGRLALESGLHPLPFDRIRHLWPAMKDAARLELLNWLLDLGLDQSVIDDLQSEAVEALRSLSIPSDVLVQVVESLPSVSDLQGHPTPAKKQRTSRTSETPKPGSVDRRKLDVAIRRWTLVLELVEESKPENHPQLLKGLFHLLSELHHYKTLLDSELVYLQGLIVNSLLSVVNGLKATANKEVDRSVVRPDLIVDCVRTTSSTQVHHAALLLMSSLASWAPDLVLHSVMPLFTFMSSTILKQSDDYSAHVTDQTVARIIPPLAASLKKRGRDLISGAAELLLSFTAAFEHIPLHRRPGLFRHLVTTLGAEESLFAIAAMLIERYPTETSLRQFVAELMDHFPVNVQLSSVRQYLDLVFDTLKVKRGLSDVILGYGEKNADQAKEATSVLLDGLADVLGKNTLRKRLAKELKGSSEQADELRVSYSVILEKTMQLGLQIKADDDRHDAASNVLTSVLGLMPTKDFIESSAMLMQTGSDEIRQQVFYSLETRVSSAKRADAEMQRVFMDVLPNCSLFIVESQPVETRLAAIACIDRISEKFGKTNRAEVNNAAQPVMGGAALGSTDYRLRRLSLLCLASMVDVLGDEFIALLPKAMESALRYMQESVSVDEDERTEEGQALLSAGFRLAMAILDYIPWMLSGSYLERLLKIAAEVDNDGAAQLKDLVARKVSAQDCFVTIDRIWEDVAGLGDSAAQYTVGLFHAAIKHHTKATVTKNAKPIFSILLNAFDLRRRLTPEDDEDVEVDPEVFDEVDSAAMDVVLKLNDAAFRPFFVRFTEWATKGLPKKDKFGTVHRCISLYSFSLTLFDQLKSLVTSYAGYLLENAATLLKTLSTNDEFQAQLLETIIRALASNFSNDQDGFWQSPAHFEAIAGPLLNTLHIEDETLVTEHAIPAIAEFAAAANSPEHHKTLNGIFMSYMRHEDAAVRLAAVKCQRAITEKLNVDWIGLLPEWLPVISELQEDDDGVVERETLRWIQQIEDVTGESLYNMLQ</sequence>
<dbReference type="InterPro" id="IPR011989">
    <property type="entry name" value="ARM-like"/>
</dbReference>
<evidence type="ECO:0000259" key="12">
    <source>
        <dbReference type="SMART" id="SM01036"/>
    </source>
</evidence>
<dbReference type="SUPFAM" id="SSF48371">
    <property type="entry name" value="ARM repeat"/>
    <property type="match status" value="1"/>
</dbReference>
<name>A0ABR0EV92_ZASCE</name>
<accession>A0ABR0EV92</accession>
<evidence type="ECO:0000256" key="6">
    <source>
        <dbReference type="ARBA" id="ARBA00022552"/>
    </source>
</evidence>
<reference evidence="13 14" key="1">
    <citation type="journal article" date="2023" name="G3 (Bethesda)">
        <title>A chromosome-level genome assembly of Zasmidium syzygii isolated from banana leaves.</title>
        <authorList>
            <person name="van Westerhoven A.C."/>
            <person name="Mehrabi R."/>
            <person name="Talebi R."/>
            <person name="Steentjes M.B.F."/>
            <person name="Corcolon B."/>
            <person name="Chong P.A."/>
            <person name="Kema G.H.J."/>
            <person name="Seidl M.F."/>
        </authorList>
    </citation>
    <scope>NUCLEOTIDE SEQUENCE [LARGE SCALE GENOMIC DNA]</scope>
    <source>
        <strain evidence="13 14">P124</strain>
    </source>
</reference>
<evidence type="ECO:0000256" key="9">
    <source>
        <dbReference type="ARBA" id="ARBA00025076"/>
    </source>
</evidence>
<keyword evidence="6 10" id="KW-0698">rRNA processing</keyword>
<gene>
    <name evidence="13" type="ORF">PRZ48_003475</name>
</gene>
<dbReference type="InterPro" id="IPR012954">
    <property type="entry name" value="BP28_C_dom"/>
</dbReference>
<evidence type="ECO:0000256" key="7">
    <source>
        <dbReference type="ARBA" id="ARBA00023242"/>
    </source>
</evidence>
<evidence type="ECO:0000256" key="11">
    <source>
        <dbReference type="SAM" id="MobiDB-lite"/>
    </source>
</evidence>
<dbReference type="SMART" id="SM01036">
    <property type="entry name" value="BP28CT"/>
    <property type="match status" value="1"/>
</dbReference>
<evidence type="ECO:0000256" key="5">
    <source>
        <dbReference type="ARBA" id="ARBA00022517"/>
    </source>
</evidence>
<keyword evidence="8 10" id="KW-0687">Ribonucleoprotein</keyword>
<dbReference type="Pfam" id="PF08146">
    <property type="entry name" value="BP28CT"/>
    <property type="match status" value="1"/>
</dbReference>
<comment type="function">
    <text evidence="9">Involved in nucleolar processing of pre-18S ribosomal RNA. Involved in ribosome biosynthesis.</text>
</comment>
<keyword evidence="7 10" id="KW-0539">Nucleus</keyword>
<keyword evidence="14" id="KW-1185">Reference proteome</keyword>
<proteinExistence type="inferred from homology"/>
<feature type="region of interest" description="Disordered" evidence="11">
    <location>
        <begin position="863"/>
        <end position="889"/>
    </location>
</feature>
<comment type="subunit">
    <text evidence="3 10">Component of the ribosomal small subunit (SSU) processome.</text>
</comment>
<keyword evidence="5 10" id="KW-0690">Ribosome biogenesis</keyword>
<dbReference type="InterPro" id="IPR022125">
    <property type="entry name" value="U3snoRNP10_N"/>
</dbReference>
<evidence type="ECO:0000256" key="10">
    <source>
        <dbReference type="RuleBase" id="RU367065"/>
    </source>
</evidence>
<organism evidence="13 14">
    <name type="scientific">Zasmidium cellare</name>
    <name type="common">Wine cellar mold</name>
    <name type="synonym">Racodium cellare</name>
    <dbReference type="NCBI Taxonomy" id="395010"/>
    <lineage>
        <taxon>Eukaryota</taxon>
        <taxon>Fungi</taxon>
        <taxon>Dikarya</taxon>
        <taxon>Ascomycota</taxon>
        <taxon>Pezizomycotina</taxon>
        <taxon>Dothideomycetes</taxon>
        <taxon>Dothideomycetidae</taxon>
        <taxon>Mycosphaerellales</taxon>
        <taxon>Mycosphaerellaceae</taxon>
        <taxon>Zasmidium</taxon>
    </lineage>
</organism>
<evidence type="ECO:0000256" key="4">
    <source>
        <dbReference type="ARBA" id="ARBA00015399"/>
    </source>
</evidence>
<protein>
    <recommendedName>
        <fullName evidence="4 10">U3 small nucleolar RNA-associated protein 10</fullName>
    </recommendedName>
</protein>
<evidence type="ECO:0000313" key="14">
    <source>
        <dbReference type="Proteomes" id="UP001305779"/>
    </source>
</evidence>
<dbReference type="EMBL" id="JAXOVC010000002">
    <property type="protein sequence ID" value="KAK4505512.1"/>
    <property type="molecule type" value="Genomic_DNA"/>
</dbReference>
<dbReference type="Gene3D" id="1.25.10.10">
    <property type="entry name" value="Leucine-rich Repeat Variant"/>
    <property type="match status" value="2"/>
</dbReference>
<evidence type="ECO:0000256" key="1">
    <source>
        <dbReference type="ARBA" id="ARBA00004604"/>
    </source>
</evidence>
<dbReference type="InterPro" id="IPR016024">
    <property type="entry name" value="ARM-type_fold"/>
</dbReference>
<feature type="domain" description="BP28 C-terminal" evidence="12">
    <location>
        <begin position="1493"/>
        <end position="1643"/>
    </location>
</feature>
<comment type="similarity">
    <text evidence="2 10">Belongs to the HEATR1/UTP10 family.</text>
</comment>
<dbReference type="PANTHER" id="PTHR13457:SF1">
    <property type="entry name" value="HEAT REPEAT-CONTAINING PROTEIN 1"/>
    <property type="match status" value="1"/>
</dbReference>
<comment type="caution">
    <text evidence="13">The sequence shown here is derived from an EMBL/GenBank/DDBJ whole genome shotgun (WGS) entry which is preliminary data.</text>
</comment>
<evidence type="ECO:0000256" key="3">
    <source>
        <dbReference type="ARBA" id="ARBA00011399"/>
    </source>
</evidence>
<dbReference type="Pfam" id="PF23243">
    <property type="entry name" value="HEAT_HEATR1"/>
    <property type="match status" value="1"/>
</dbReference>
<dbReference type="PANTHER" id="PTHR13457">
    <property type="entry name" value="BAP28"/>
    <property type="match status" value="1"/>
</dbReference>